<comment type="similarity">
    <text evidence="1">Belongs to the ATP-dependent AMP-binding enzyme family.</text>
</comment>
<evidence type="ECO:0000259" key="3">
    <source>
        <dbReference type="Pfam" id="PF00501"/>
    </source>
</evidence>
<dbReference type="InterPro" id="IPR000873">
    <property type="entry name" value="AMP-dep_synth/lig_dom"/>
</dbReference>
<feature type="domain" description="AMP-dependent synthetase/ligase" evidence="3">
    <location>
        <begin position="1"/>
        <end position="152"/>
    </location>
</feature>
<evidence type="ECO:0000259" key="4">
    <source>
        <dbReference type="Pfam" id="PF13193"/>
    </source>
</evidence>
<dbReference type="Gene3D" id="3.30.300.30">
    <property type="match status" value="1"/>
</dbReference>
<dbReference type="FunFam" id="3.30.300.30:FF:000008">
    <property type="entry name" value="2,3-dihydroxybenzoate-AMP ligase"/>
    <property type="match status" value="1"/>
</dbReference>
<dbReference type="PANTHER" id="PTHR43201">
    <property type="entry name" value="ACYL-COA SYNTHETASE"/>
    <property type="match status" value="1"/>
</dbReference>
<accession>A0A023GHT8</accession>
<keyword evidence="2 5" id="KW-0436">Ligase</keyword>
<dbReference type="SUPFAM" id="SSF56801">
    <property type="entry name" value="Acetyl-CoA synthetase-like"/>
    <property type="match status" value="1"/>
</dbReference>
<dbReference type="AlphaFoldDB" id="A0A023GHT8"/>
<proteinExistence type="evidence at transcript level"/>
<reference evidence="5" key="1">
    <citation type="submission" date="2014-03" db="EMBL/GenBank/DDBJ databases">
        <title>The sialotranscriptome of Amblyomma triste, Amblyomma parvum and Amblyomma cajennense ticks, uncovered by 454-based RNA-seq.</title>
        <authorList>
            <person name="Garcia G.R."/>
            <person name="Gardinassi L.G."/>
            <person name="Ribeiro J.M."/>
            <person name="Anatriello E."/>
            <person name="Ferreira B.R."/>
            <person name="Moreira H.N."/>
            <person name="Mafra C."/>
            <person name="Olegario M.M."/>
            <person name="Szabo P.J."/>
            <person name="Miranda-Santos I.K."/>
            <person name="Maruyama S.R."/>
        </authorList>
    </citation>
    <scope>NUCLEOTIDE SEQUENCE</scope>
    <source>
        <strain evidence="5">Mato Grasso do Sul</strain>
        <tissue evidence="5">Salivary glands</tissue>
    </source>
</reference>
<dbReference type="GO" id="GO:0006631">
    <property type="term" value="P:fatty acid metabolic process"/>
    <property type="evidence" value="ECO:0007669"/>
    <property type="project" value="TreeGrafter"/>
</dbReference>
<protein>
    <submittedName>
        <fullName evidence="5">Putative long chain fatty acid acyl-coa ligase</fullName>
    </submittedName>
</protein>
<sequence length="292" mass="32050">MCCVMPLFHAFGHIDFSIHGIAKGITTVYLQPGNDPAHTLACIDKYRCTAIQGTPTVYHDLMHNPELARRNGTSLYEGLIGATTLQPPALENIASKLGIRHLVTAYGLTETAGPVAFGMHHEAGYRPMPHTQMRVVDDEVHIRGPTVFTGYWDNDVSGLLPDGWLPSGDQAAVTEQGLLQIRGRIKDLVIKGGVNISPQEIETVLAEHESVREASVVGVPDARLGEELCAWVRLAPGATTVSIQQLREHCRRKVNSFKVPRYIEIVDDFPRTSVGKISKPDIRSAMSRKMDA</sequence>
<dbReference type="GO" id="GO:0031956">
    <property type="term" value="F:medium-chain fatty acid-CoA ligase activity"/>
    <property type="evidence" value="ECO:0007669"/>
    <property type="project" value="TreeGrafter"/>
</dbReference>
<dbReference type="InterPro" id="IPR042099">
    <property type="entry name" value="ANL_N_sf"/>
</dbReference>
<dbReference type="Pfam" id="PF13193">
    <property type="entry name" value="AMP-binding_C"/>
    <property type="match status" value="1"/>
</dbReference>
<dbReference type="Gene3D" id="3.40.50.12780">
    <property type="entry name" value="N-terminal domain of ligase-like"/>
    <property type="match status" value="1"/>
</dbReference>
<dbReference type="PANTHER" id="PTHR43201:SF30">
    <property type="entry name" value="AMP-DEPENDENT SYNTHETASE_LIGASE DOMAIN-CONTAINING PROTEIN"/>
    <property type="match status" value="1"/>
</dbReference>
<organism evidence="5">
    <name type="scientific">Amblyomma triste</name>
    <name type="common">Neotropical tick</name>
    <dbReference type="NCBI Taxonomy" id="251400"/>
    <lineage>
        <taxon>Eukaryota</taxon>
        <taxon>Metazoa</taxon>
        <taxon>Ecdysozoa</taxon>
        <taxon>Arthropoda</taxon>
        <taxon>Chelicerata</taxon>
        <taxon>Arachnida</taxon>
        <taxon>Acari</taxon>
        <taxon>Parasitiformes</taxon>
        <taxon>Ixodida</taxon>
        <taxon>Ixodoidea</taxon>
        <taxon>Ixodidae</taxon>
        <taxon>Amblyomminae</taxon>
        <taxon>Amblyomma</taxon>
    </lineage>
</organism>
<dbReference type="InterPro" id="IPR025110">
    <property type="entry name" value="AMP-bd_C"/>
</dbReference>
<feature type="domain" description="AMP-binding enzyme C-terminal" evidence="4">
    <location>
        <begin position="200"/>
        <end position="276"/>
    </location>
</feature>
<evidence type="ECO:0000256" key="2">
    <source>
        <dbReference type="ARBA" id="ARBA00022598"/>
    </source>
</evidence>
<dbReference type="EMBL" id="GBBM01001941">
    <property type="protein sequence ID" value="JAC33477.1"/>
    <property type="molecule type" value="mRNA"/>
</dbReference>
<dbReference type="Pfam" id="PF00501">
    <property type="entry name" value="AMP-binding"/>
    <property type="match status" value="1"/>
</dbReference>
<evidence type="ECO:0000313" key="5">
    <source>
        <dbReference type="EMBL" id="JAC33477.1"/>
    </source>
</evidence>
<evidence type="ECO:0000256" key="1">
    <source>
        <dbReference type="ARBA" id="ARBA00006432"/>
    </source>
</evidence>
<dbReference type="InterPro" id="IPR045851">
    <property type="entry name" value="AMP-bd_C_sf"/>
</dbReference>
<name>A0A023GHT8_AMBTT</name>